<dbReference type="PROSITE" id="PS50294">
    <property type="entry name" value="WD_REPEATS_REGION"/>
    <property type="match status" value="2"/>
</dbReference>
<dbReference type="GO" id="GO:0005096">
    <property type="term" value="F:GTPase activator activity"/>
    <property type="evidence" value="ECO:0007669"/>
    <property type="project" value="UniProtKB-KW"/>
</dbReference>
<feature type="compositionally biased region" description="Low complexity" evidence="11">
    <location>
        <begin position="1357"/>
        <end position="1369"/>
    </location>
</feature>
<dbReference type="Pfam" id="PF01412">
    <property type="entry name" value="ArfGap"/>
    <property type="match status" value="1"/>
</dbReference>
<dbReference type="Gene3D" id="2.130.10.10">
    <property type="entry name" value="YVTN repeat-like/Quinoprotein amine dehydrogenase"/>
    <property type="match status" value="2"/>
</dbReference>
<comment type="subcellular location">
    <subcellularLocation>
        <location evidence="1">Nucleus</location>
    </subcellularLocation>
</comment>
<keyword evidence="2" id="KW-0343">GTPase activation</keyword>
<reference evidence="13" key="1">
    <citation type="submission" date="2021-07" db="EMBL/GenBank/DDBJ databases">
        <title>Draft genome of Mortierella alpina, strain LL118, isolated from an aspen leaf litter sample.</title>
        <authorList>
            <person name="Yang S."/>
            <person name="Vinatzer B.A."/>
        </authorList>
    </citation>
    <scope>NUCLEOTIDE SEQUENCE</scope>
    <source>
        <strain evidence="13">LL118</strain>
    </source>
</reference>
<feature type="compositionally biased region" description="Polar residues" evidence="11">
    <location>
        <begin position="1541"/>
        <end position="1553"/>
    </location>
</feature>
<evidence type="ECO:0000256" key="10">
    <source>
        <dbReference type="PROSITE-ProRule" id="PRU00288"/>
    </source>
</evidence>
<dbReference type="SMART" id="SM00320">
    <property type="entry name" value="WD40"/>
    <property type="match status" value="7"/>
</dbReference>
<dbReference type="InterPro" id="IPR036322">
    <property type="entry name" value="WD40_repeat_dom_sf"/>
</dbReference>
<gene>
    <name evidence="13" type="ORF">KVV02_008675</name>
</gene>
<feature type="compositionally biased region" description="Polar residues" evidence="11">
    <location>
        <begin position="1317"/>
        <end position="1327"/>
    </location>
</feature>
<evidence type="ECO:0000256" key="6">
    <source>
        <dbReference type="ARBA" id="ARBA00022771"/>
    </source>
</evidence>
<sequence>MANKVTSRWAHADEITGVAYTPDGSYIVTSAEDFSLQLFPQEGGVEVNAVKVETQEPVTCLVVTDNHIFTGSSDTIVRQYDLRNREFMGVIIRCDLKIRCLAISPDEKLLAVATEAPEIKMINREDSEKCWSFKGHKKAVSSLSFDPLGEFMISSSCDGTVIVWSLKSKEATPLEIINVVAPTTTDSLTKIPVAWHPSNEFFVIGKDKDIVAHHRHTWKKSFTYRSPSTKAIRCLQWSPNGKFLAASTTDAEIMVWQYKEKESPLKHYRHKNGNITGIAWAPDANRLVFTDTAGELSRWASIIDEEKGLPFNPPQPDPLDGLFDDSAIEDHAVQDQAEMAQEYLSDNESLNDFIVDDDNGGYLAKKPAVNGLGSKSGLAMQLAKEMHPRFQSGATSSRDERRYLEFNLLGLITSVNHGTHATVSVEFHDKVAHRGYHFTDNSHYSMACLGISGALFAAVSVDDNPSTVFFKTYDSWATKSEWQVYLPVGEEVTAIALNAESAIVTTSRGHVRVFSQSGIQTGLFSVGSVIAAAGRDDMVLLVYHLGEPFEGSQNLGYVIHNVETGQRIQQGMVPVTDDTLISWLGFSEGGIPAFVDDRGMVYILNYYRRVDQGQWTPILDTSAITDSESDFQPHYWPVGLTDEGLTCVKCRRGETEPSFPKPFVTELPLKMPTLYQESAAGQHEEAWLRQKILSGLNKDEKMAMSVERTDNAVAKKELEMDKLALQMIDLACKSDRTQKALDLTAMLCNLRSIDAAVKIAHHHNLHSLMERMNKVKDIKLLEEQERDPNAELEMIMANPVLAQPSTRDQSAYRVTSREEEQELERRTFQRKDPVKSNDPFGRRVVKDTKPAGSGSSPSSGVANPFKKKSGSDSAPKGFGAVVNDTGKDMLPISRRATDVFEAADYVQADELRLRNEKEKQSRQDELFRKRKANVTSAGTSLSTSVSGQKTLNMFSKQAASAETSKRLKTQQDHVEGNEDAIMDDMMDANDFLEPEDEDREESLPPAAQRIPATQDDEDIMDASVEETRDYLEKTRVASSLSPPRSSSSILSGFKFNKSPAPPYFDTSLRLRNSHSSSTMATRSARTADKSVNDKHTRILKALLQKPGNKYCVDCRKKDPRWASFNLGCFLCIRCSGVHRSMGTHISKVKSVDLDSWTTDQMENMIKWGNEKANLYWEARLPETSIPNEDTSGIDHWIRSKYEWKQFTNKEPIPDPSELGPIDEAMLMDLHGKSDGHRARAHGDRSSDTSAGSFGIIAPPPSNPSRSSTAKRSSMISSGVQGADLFAIGQQRPSSSESRPVSSANEDIFGLNDALPSNPAQTQPNKRTSIPPPPQQQQQHSSQNSASQDLFSLMAPAPSASVQAAPSSIAQTQSIKGGSGDWKNSIMSLYGNQASTSNRNSAGLALGQQMQHQQQQQQQLQQQAGPFGQLQGMNAFGYNQQPQQNLHQQNAWNDQGGIGVIQQVPGQYSSGSMGMGSTFGGGLGGQMGRPSNSAASGGVGMAMGMGTGSNSGSSITVPQGGDFFNMIAGATQPPVVNPPAQKKNSSAFNDLSWN</sequence>
<keyword evidence="3 9" id="KW-0853">WD repeat</keyword>
<dbReference type="PROSITE" id="PS50082">
    <property type="entry name" value="WD_REPEATS_2"/>
    <property type="match status" value="3"/>
</dbReference>
<feature type="compositionally biased region" description="Low complexity" evidence="11">
    <location>
        <begin position="1038"/>
        <end position="1051"/>
    </location>
</feature>
<feature type="compositionally biased region" description="Basic and acidic residues" evidence="11">
    <location>
        <begin position="815"/>
        <end position="849"/>
    </location>
</feature>
<evidence type="ECO:0000313" key="13">
    <source>
        <dbReference type="EMBL" id="KAG9326785.1"/>
    </source>
</evidence>
<feature type="region of interest" description="Disordered" evidence="11">
    <location>
        <begin position="1233"/>
        <end position="1276"/>
    </location>
</feature>
<dbReference type="InterPro" id="IPR037278">
    <property type="entry name" value="ARFGAP/RecO"/>
</dbReference>
<dbReference type="GO" id="GO:0043596">
    <property type="term" value="C:nuclear replication fork"/>
    <property type="evidence" value="ECO:0007669"/>
    <property type="project" value="TreeGrafter"/>
</dbReference>
<accession>A0A9P8D231</accession>
<dbReference type="PANTHER" id="PTHR19932">
    <property type="entry name" value="WD REPEAT AND HMG-BOX DNA BINDING PROTEIN"/>
    <property type="match status" value="1"/>
</dbReference>
<dbReference type="InterPro" id="IPR038508">
    <property type="entry name" value="ArfGAP_dom_sf"/>
</dbReference>
<feature type="region of interest" description="Disordered" evidence="11">
    <location>
        <begin position="803"/>
        <end position="885"/>
    </location>
</feature>
<dbReference type="SUPFAM" id="SSF50978">
    <property type="entry name" value="WD40 repeat-like"/>
    <property type="match status" value="1"/>
</dbReference>
<dbReference type="GO" id="GO:0006261">
    <property type="term" value="P:DNA-templated DNA replication"/>
    <property type="evidence" value="ECO:0007669"/>
    <property type="project" value="TreeGrafter"/>
</dbReference>
<feature type="region of interest" description="Disordered" evidence="11">
    <location>
        <begin position="1033"/>
        <end position="1052"/>
    </location>
</feature>
<evidence type="ECO:0000256" key="3">
    <source>
        <dbReference type="ARBA" id="ARBA00022574"/>
    </source>
</evidence>
<evidence type="ECO:0000259" key="12">
    <source>
        <dbReference type="PROSITE" id="PS50115"/>
    </source>
</evidence>
<evidence type="ECO:0000256" key="11">
    <source>
        <dbReference type="SAM" id="MobiDB-lite"/>
    </source>
</evidence>
<evidence type="ECO:0000256" key="7">
    <source>
        <dbReference type="ARBA" id="ARBA00022833"/>
    </source>
</evidence>
<feature type="repeat" description="WD" evidence="9">
    <location>
        <begin position="8"/>
        <end position="39"/>
    </location>
</feature>
<feature type="region of interest" description="Disordered" evidence="11">
    <location>
        <begin position="1527"/>
        <end position="1553"/>
    </location>
</feature>
<evidence type="ECO:0000256" key="4">
    <source>
        <dbReference type="ARBA" id="ARBA00022723"/>
    </source>
</evidence>
<dbReference type="InterPro" id="IPR001680">
    <property type="entry name" value="WD40_rpt"/>
</dbReference>
<feature type="compositionally biased region" description="Low complexity" evidence="11">
    <location>
        <begin position="1335"/>
        <end position="1345"/>
    </location>
</feature>
<dbReference type="GO" id="GO:0008270">
    <property type="term" value="F:zinc ion binding"/>
    <property type="evidence" value="ECO:0007669"/>
    <property type="project" value="UniProtKB-KW"/>
</dbReference>
<evidence type="ECO:0000256" key="2">
    <source>
        <dbReference type="ARBA" id="ARBA00022468"/>
    </source>
</evidence>
<dbReference type="SUPFAM" id="SSF57863">
    <property type="entry name" value="ArfGap/RecO-like zinc finger"/>
    <property type="match status" value="1"/>
</dbReference>
<dbReference type="InterPro" id="IPR015943">
    <property type="entry name" value="WD40/YVTN_repeat-like_dom_sf"/>
</dbReference>
<feature type="region of interest" description="Disordered" evidence="11">
    <location>
        <begin position="1357"/>
        <end position="1379"/>
    </location>
</feature>
<dbReference type="Proteomes" id="UP000717515">
    <property type="component" value="Unassembled WGS sequence"/>
</dbReference>
<dbReference type="GO" id="GO:0000278">
    <property type="term" value="P:mitotic cell cycle"/>
    <property type="evidence" value="ECO:0007669"/>
    <property type="project" value="TreeGrafter"/>
</dbReference>
<feature type="compositionally biased region" description="Polar residues" evidence="11">
    <location>
        <begin position="1263"/>
        <end position="1276"/>
    </location>
</feature>
<proteinExistence type="predicted"/>
<evidence type="ECO:0000256" key="9">
    <source>
        <dbReference type="PROSITE-ProRule" id="PRU00221"/>
    </source>
</evidence>
<dbReference type="Pfam" id="PF24817">
    <property type="entry name" value="WD40_WDHD1_1st"/>
    <property type="match status" value="1"/>
</dbReference>
<dbReference type="SMART" id="SM00105">
    <property type="entry name" value="ArfGap"/>
    <property type="match status" value="1"/>
</dbReference>
<dbReference type="CDD" id="cd08204">
    <property type="entry name" value="ArfGap"/>
    <property type="match status" value="1"/>
</dbReference>
<dbReference type="PANTHER" id="PTHR19932:SF10">
    <property type="entry name" value="WD REPEAT AND HMG-BOX DNA-BINDING PROTEIN 1"/>
    <property type="match status" value="1"/>
</dbReference>
<dbReference type="GO" id="GO:0006281">
    <property type="term" value="P:DNA repair"/>
    <property type="evidence" value="ECO:0007669"/>
    <property type="project" value="TreeGrafter"/>
</dbReference>
<dbReference type="InterPro" id="IPR048591">
    <property type="entry name" value="WDHD1/CFT4_hel"/>
</dbReference>
<dbReference type="InterPro" id="IPR057646">
    <property type="entry name" value="WD40_WDHD1_1st"/>
</dbReference>
<keyword evidence="5" id="KW-0677">Repeat</keyword>
<dbReference type="PRINTS" id="PR00405">
    <property type="entry name" value="REVINTRACTNG"/>
</dbReference>
<evidence type="ECO:0000256" key="5">
    <source>
        <dbReference type="ARBA" id="ARBA00022737"/>
    </source>
</evidence>
<organism evidence="13 14">
    <name type="scientific">Mortierella alpina</name>
    <name type="common">Oleaginous fungus</name>
    <name type="synonym">Mortierella renispora</name>
    <dbReference type="NCBI Taxonomy" id="64518"/>
    <lineage>
        <taxon>Eukaryota</taxon>
        <taxon>Fungi</taxon>
        <taxon>Fungi incertae sedis</taxon>
        <taxon>Mucoromycota</taxon>
        <taxon>Mortierellomycotina</taxon>
        <taxon>Mortierellomycetes</taxon>
        <taxon>Mortierellales</taxon>
        <taxon>Mortierellaceae</taxon>
        <taxon>Mortierella</taxon>
    </lineage>
</organism>
<keyword evidence="6 10" id="KW-0863">Zinc-finger</keyword>
<comment type="caution">
    <text evidence="13">The sequence shown here is derived from an EMBL/GenBank/DDBJ whole genome shotgun (WGS) entry which is preliminary data.</text>
</comment>
<keyword evidence="8" id="KW-0539">Nucleus</keyword>
<dbReference type="Gene3D" id="1.10.220.150">
    <property type="entry name" value="Arf GTPase activating protein"/>
    <property type="match status" value="1"/>
</dbReference>
<dbReference type="Pfam" id="PF20946">
    <property type="entry name" value="Ctf4_C"/>
    <property type="match status" value="1"/>
</dbReference>
<feature type="region of interest" description="Disordered" evidence="11">
    <location>
        <begin position="1308"/>
        <end position="1345"/>
    </location>
</feature>
<dbReference type="InterPro" id="IPR001164">
    <property type="entry name" value="ArfGAP_dom"/>
</dbReference>
<feature type="compositionally biased region" description="Basic and acidic residues" evidence="11">
    <location>
        <begin position="1233"/>
        <end position="1246"/>
    </location>
</feature>
<dbReference type="FunFam" id="1.10.220.150:FF:000009">
    <property type="entry name" value="stromal membrane-associated protein 1 isoform X1"/>
    <property type="match status" value="1"/>
</dbReference>
<dbReference type="InterPro" id="IPR022100">
    <property type="entry name" value="WDHD1/CFT4_beta-prop_2nd"/>
</dbReference>
<dbReference type="EMBL" id="JAIFTL010000014">
    <property type="protein sequence ID" value="KAG9326785.1"/>
    <property type="molecule type" value="Genomic_DNA"/>
</dbReference>
<feature type="domain" description="Arf-GAP" evidence="12">
    <location>
        <begin position="1096"/>
        <end position="1214"/>
    </location>
</feature>
<feature type="region of interest" description="Disordered" evidence="11">
    <location>
        <begin position="994"/>
        <end position="1018"/>
    </location>
</feature>
<name>A0A9P8D231_MORAP</name>
<evidence type="ECO:0000313" key="14">
    <source>
        <dbReference type="Proteomes" id="UP000717515"/>
    </source>
</evidence>
<protein>
    <recommendedName>
        <fullName evidence="12">Arf-GAP domain-containing protein</fullName>
    </recommendedName>
</protein>
<feature type="compositionally biased region" description="Polar residues" evidence="11">
    <location>
        <begin position="803"/>
        <end position="813"/>
    </location>
</feature>
<evidence type="ECO:0000256" key="8">
    <source>
        <dbReference type="ARBA" id="ARBA00023242"/>
    </source>
</evidence>
<dbReference type="PROSITE" id="PS50115">
    <property type="entry name" value="ARFGAP"/>
    <property type="match status" value="1"/>
</dbReference>
<dbReference type="Pfam" id="PF12341">
    <property type="entry name" value="Mcl1_mid"/>
    <property type="match status" value="1"/>
</dbReference>
<evidence type="ECO:0000256" key="1">
    <source>
        <dbReference type="ARBA" id="ARBA00004123"/>
    </source>
</evidence>
<feature type="repeat" description="WD" evidence="9">
    <location>
        <begin position="133"/>
        <end position="174"/>
    </location>
</feature>
<keyword evidence="7" id="KW-0862">Zinc</keyword>
<keyword evidence="4" id="KW-0479">Metal-binding</keyword>
<feature type="repeat" description="WD" evidence="9">
    <location>
        <begin position="225"/>
        <end position="266"/>
    </location>
</feature>
<dbReference type="GO" id="GO:0003682">
    <property type="term" value="F:chromatin binding"/>
    <property type="evidence" value="ECO:0007669"/>
    <property type="project" value="TreeGrafter"/>
</dbReference>